<dbReference type="InterPro" id="IPR023271">
    <property type="entry name" value="Aquaporin-like"/>
</dbReference>
<organism evidence="8 9">
    <name type="scientific">Fodinibius salicampi</name>
    <dbReference type="NCBI Taxonomy" id="1920655"/>
    <lineage>
        <taxon>Bacteria</taxon>
        <taxon>Pseudomonadati</taxon>
        <taxon>Balneolota</taxon>
        <taxon>Balneolia</taxon>
        <taxon>Balneolales</taxon>
        <taxon>Balneolaceae</taxon>
        <taxon>Fodinibius</taxon>
    </lineage>
</organism>
<keyword evidence="4 6" id="KW-0472">Membrane</keyword>
<evidence type="ECO:0000313" key="8">
    <source>
        <dbReference type="EMBL" id="MCW9711388.1"/>
    </source>
</evidence>
<feature type="transmembrane region" description="Helical" evidence="6">
    <location>
        <begin position="177"/>
        <end position="194"/>
    </location>
</feature>
<dbReference type="Pfam" id="PF13462">
    <property type="entry name" value="Thioredoxin_4"/>
    <property type="match status" value="1"/>
</dbReference>
<dbReference type="InterPro" id="IPR036249">
    <property type="entry name" value="Thioredoxin-like_sf"/>
</dbReference>
<dbReference type="Proteomes" id="UP001207337">
    <property type="component" value="Unassembled WGS sequence"/>
</dbReference>
<feature type="transmembrane region" description="Helical" evidence="6">
    <location>
        <begin position="51"/>
        <end position="72"/>
    </location>
</feature>
<dbReference type="InterPro" id="IPR012336">
    <property type="entry name" value="Thioredoxin-like_fold"/>
</dbReference>
<dbReference type="PANTHER" id="PTHR30520">
    <property type="entry name" value="FORMATE TRANSPORTER-RELATED"/>
    <property type="match status" value="1"/>
</dbReference>
<dbReference type="InterPro" id="IPR000292">
    <property type="entry name" value="For/NO2_transpt"/>
</dbReference>
<comment type="caution">
    <text evidence="8">The sequence shown here is derived from an EMBL/GenBank/DDBJ whole genome shotgun (WGS) entry which is preliminary data.</text>
</comment>
<evidence type="ECO:0000256" key="6">
    <source>
        <dbReference type="SAM" id="Phobius"/>
    </source>
</evidence>
<evidence type="ECO:0000256" key="2">
    <source>
        <dbReference type="ARBA" id="ARBA00022692"/>
    </source>
</evidence>
<dbReference type="Pfam" id="PF01226">
    <property type="entry name" value="Form_Nir_trans"/>
    <property type="match status" value="1"/>
</dbReference>
<name>A0ABT3PU78_9BACT</name>
<evidence type="ECO:0000256" key="5">
    <source>
        <dbReference type="SAM" id="MobiDB-lite"/>
    </source>
</evidence>
<evidence type="ECO:0000256" key="3">
    <source>
        <dbReference type="ARBA" id="ARBA00022989"/>
    </source>
</evidence>
<feature type="transmembrane region" description="Helical" evidence="6">
    <location>
        <begin position="246"/>
        <end position="266"/>
    </location>
</feature>
<dbReference type="Gene3D" id="3.40.30.10">
    <property type="entry name" value="Glutaredoxin"/>
    <property type="match status" value="1"/>
</dbReference>
<proteinExistence type="predicted"/>
<accession>A0ABT3PU78</accession>
<dbReference type="Gene3D" id="1.20.1080.10">
    <property type="entry name" value="Glycerol uptake facilitator protein"/>
    <property type="match status" value="1"/>
</dbReference>
<gene>
    <name evidence="8" type="ORF">LQ318_00595</name>
</gene>
<sequence length="496" mass="55927">METDSIKEQIDQSQSGAPAGGRAVRDIFSTDEIFHRIVATADEDFSRSTRLLFLSGLAAGLSIGLTFVARSAMTSAVGPESSLFLGNMLYPLGFILIVAGKYQLFTENTLTPVTHVLTRIASIPALMRVWGVVLFANVVGAGALAYVLANTGIFAAEVAEVARGFGEHALSVSWHDLFWKGVLAGWIVASMVWLTHAVRDAMARIAIVFILMYLIPIADLFHCIIGACEVLYLIFQGLAGWGEFGYFFSAVTLGNTVGGVILVAMLNYSQTRQSRFPDRDCGQLELTWKEWLFGRNTILPDFIRRPHSNHDQKEETEDTLQPPVIEEDHQRGNPDAEITLLQYGDYECETSLRIYKMVDNIMQDEDGDIRYIYRHLPLSRRHPHAENAGMAAEAAADQGKFWEMHDELFDHQNHLEDENLLKCARHINLDTERFQKEMYAEKNRKRVLEDRRSGVRSGVSDTNNLFINGQRFDKAMEKENIQREIERIKMTLTSEV</sequence>
<keyword evidence="9" id="KW-1185">Reference proteome</keyword>
<feature type="transmembrane region" description="Helical" evidence="6">
    <location>
        <begin position="125"/>
        <end position="149"/>
    </location>
</feature>
<protein>
    <submittedName>
        <fullName evidence="8">Formate/nitrite transporter family protein</fullName>
    </submittedName>
</protein>
<evidence type="ECO:0000313" key="9">
    <source>
        <dbReference type="Proteomes" id="UP001207337"/>
    </source>
</evidence>
<dbReference type="SUPFAM" id="SSF52833">
    <property type="entry name" value="Thioredoxin-like"/>
    <property type="match status" value="1"/>
</dbReference>
<keyword evidence="2 6" id="KW-0812">Transmembrane</keyword>
<feature type="region of interest" description="Disordered" evidence="5">
    <location>
        <begin position="304"/>
        <end position="330"/>
    </location>
</feature>
<comment type="subcellular location">
    <subcellularLocation>
        <location evidence="1">Membrane</location>
        <topology evidence="1">Multi-pass membrane protein</topology>
    </subcellularLocation>
</comment>
<dbReference type="PANTHER" id="PTHR30520:SF2">
    <property type="entry name" value="INNER MEMBRANE PROTEIN YFDC"/>
    <property type="match status" value="1"/>
</dbReference>
<evidence type="ECO:0000259" key="7">
    <source>
        <dbReference type="Pfam" id="PF13462"/>
    </source>
</evidence>
<reference evidence="8 9" key="1">
    <citation type="submission" date="2021-11" db="EMBL/GenBank/DDBJ databases">
        <title>Aliifidinibius sp. nov., a new bacterium isolated from saline soil.</title>
        <authorList>
            <person name="Galisteo C."/>
            <person name="De La Haba R."/>
            <person name="Sanchez-Porro C."/>
            <person name="Ventosa A."/>
        </authorList>
    </citation>
    <scope>NUCLEOTIDE SEQUENCE [LARGE SCALE GENOMIC DNA]</scope>
    <source>
        <strain evidence="8 9">KACC 190600</strain>
    </source>
</reference>
<feature type="transmembrane region" description="Helical" evidence="6">
    <location>
        <begin position="206"/>
        <end position="234"/>
    </location>
</feature>
<feature type="transmembrane region" description="Helical" evidence="6">
    <location>
        <begin position="84"/>
        <end position="104"/>
    </location>
</feature>
<dbReference type="EMBL" id="JAJNDC010000001">
    <property type="protein sequence ID" value="MCW9711388.1"/>
    <property type="molecule type" value="Genomic_DNA"/>
</dbReference>
<feature type="compositionally biased region" description="Basic and acidic residues" evidence="5">
    <location>
        <begin position="1"/>
        <end position="10"/>
    </location>
</feature>
<dbReference type="RefSeq" id="WP_265786558.1">
    <property type="nucleotide sequence ID" value="NZ_BAABRS010000001.1"/>
</dbReference>
<keyword evidence="3 6" id="KW-1133">Transmembrane helix</keyword>
<feature type="domain" description="Thioredoxin-like fold" evidence="7">
    <location>
        <begin position="327"/>
        <end position="486"/>
    </location>
</feature>
<evidence type="ECO:0000256" key="1">
    <source>
        <dbReference type="ARBA" id="ARBA00004141"/>
    </source>
</evidence>
<evidence type="ECO:0000256" key="4">
    <source>
        <dbReference type="ARBA" id="ARBA00023136"/>
    </source>
</evidence>
<feature type="compositionally biased region" description="Basic and acidic residues" evidence="5">
    <location>
        <begin position="304"/>
        <end position="313"/>
    </location>
</feature>
<feature type="region of interest" description="Disordered" evidence="5">
    <location>
        <begin position="1"/>
        <end position="22"/>
    </location>
</feature>